<feature type="region of interest" description="Disordered" evidence="1">
    <location>
        <begin position="294"/>
        <end position="337"/>
    </location>
</feature>
<gene>
    <name evidence="3" type="ORF">TRAPUB_2503</name>
</gene>
<name>A0A1M2VGB5_TRAPU</name>
<feature type="transmembrane region" description="Helical" evidence="2">
    <location>
        <begin position="188"/>
        <end position="210"/>
    </location>
</feature>
<dbReference type="OrthoDB" id="2796825at2759"/>
<feature type="transmembrane region" description="Helical" evidence="2">
    <location>
        <begin position="265"/>
        <end position="283"/>
    </location>
</feature>
<feature type="transmembrane region" description="Helical" evidence="2">
    <location>
        <begin position="147"/>
        <end position="168"/>
    </location>
</feature>
<feature type="transmembrane region" description="Helical" evidence="2">
    <location>
        <begin position="23"/>
        <end position="45"/>
    </location>
</feature>
<comment type="caution">
    <text evidence="3">The sequence shown here is derived from an EMBL/GenBank/DDBJ whole genome shotgun (WGS) entry which is preliminary data.</text>
</comment>
<protein>
    <submittedName>
        <fullName evidence="3">Uncharacterized protein</fullName>
    </submittedName>
</protein>
<sequence>MSTNPYAPPGESPSDLWLERSNLVGAVLGGVAYGVHVAVFAECVYRITPIRGGSARHRSNGRLRSWFLLGYVFLLFLMGTVNLACNTKMTQLMFIDNRAFPGGPNAWFFANYNNTNNTTGNASYIIANFLADGLLLWRTYVVWNSLWIIAFPFLVYLGSTAMSIMTLFQSSRPDASLWTTVTVQFSLPYFSISIALNVMLTLLLVVRLLYMSYSARRAIGGEHGRTYISIAAMLLESATPYAAVGLLFIITYARDSNVQNLVLPVLSQIMCISPEVIILRVAIGRATDSTSRAPETSIQFDNAQHGTSTSFPSTAGEAGSKRGGFTSASGSTTLGSRPDLVALKGDV</sequence>
<feature type="transmembrane region" description="Helical" evidence="2">
    <location>
        <begin position="66"/>
        <end position="84"/>
    </location>
</feature>
<keyword evidence="2" id="KW-1133">Transmembrane helix</keyword>
<feature type="compositionally biased region" description="Polar residues" evidence="1">
    <location>
        <begin position="294"/>
        <end position="313"/>
    </location>
</feature>
<keyword evidence="2" id="KW-0812">Transmembrane</keyword>
<evidence type="ECO:0000313" key="3">
    <source>
        <dbReference type="EMBL" id="OJT06645.1"/>
    </source>
</evidence>
<evidence type="ECO:0000256" key="1">
    <source>
        <dbReference type="SAM" id="MobiDB-lite"/>
    </source>
</evidence>
<dbReference type="EMBL" id="MNAD01001287">
    <property type="protein sequence ID" value="OJT06645.1"/>
    <property type="molecule type" value="Genomic_DNA"/>
</dbReference>
<feature type="compositionally biased region" description="Polar residues" evidence="1">
    <location>
        <begin position="326"/>
        <end position="335"/>
    </location>
</feature>
<keyword evidence="4" id="KW-1185">Reference proteome</keyword>
<keyword evidence="2" id="KW-0472">Membrane</keyword>
<feature type="transmembrane region" description="Helical" evidence="2">
    <location>
        <begin position="122"/>
        <end position="140"/>
    </location>
</feature>
<dbReference type="Proteomes" id="UP000184267">
    <property type="component" value="Unassembled WGS sequence"/>
</dbReference>
<reference evidence="3 4" key="1">
    <citation type="submission" date="2016-10" db="EMBL/GenBank/DDBJ databases">
        <title>Genome sequence of the basidiomycete white-rot fungus Trametes pubescens.</title>
        <authorList>
            <person name="Makela M.R."/>
            <person name="Granchi Z."/>
            <person name="Peng M."/>
            <person name="De Vries R.P."/>
            <person name="Grigoriev I."/>
            <person name="Riley R."/>
            <person name="Hilden K."/>
        </authorList>
    </citation>
    <scope>NUCLEOTIDE SEQUENCE [LARGE SCALE GENOMIC DNA]</scope>
    <source>
        <strain evidence="3 4">FBCC735</strain>
    </source>
</reference>
<feature type="transmembrane region" description="Helical" evidence="2">
    <location>
        <begin position="230"/>
        <end position="253"/>
    </location>
</feature>
<dbReference type="OMA" id="NEMAWID"/>
<proteinExistence type="predicted"/>
<accession>A0A1M2VGB5</accession>
<dbReference type="AlphaFoldDB" id="A0A1M2VGB5"/>
<evidence type="ECO:0000256" key="2">
    <source>
        <dbReference type="SAM" id="Phobius"/>
    </source>
</evidence>
<dbReference type="STRING" id="154538.A0A1M2VGB5"/>
<evidence type="ECO:0000313" key="4">
    <source>
        <dbReference type="Proteomes" id="UP000184267"/>
    </source>
</evidence>
<organism evidence="3 4">
    <name type="scientific">Trametes pubescens</name>
    <name type="common">White-rot fungus</name>
    <dbReference type="NCBI Taxonomy" id="154538"/>
    <lineage>
        <taxon>Eukaryota</taxon>
        <taxon>Fungi</taxon>
        <taxon>Dikarya</taxon>
        <taxon>Basidiomycota</taxon>
        <taxon>Agaricomycotina</taxon>
        <taxon>Agaricomycetes</taxon>
        <taxon>Polyporales</taxon>
        <taxon>Polyporaceae</taxon>
        <taxon>Trametes</taxon>
    </lineage>
</organism>